<dbReference type="InterPro" id="IPR022528">
    <property type="entry name" value="6PGL_YbhE-like"/>
</dbReference>
<dbReference type="SUPFAM" id="SSF50974">
    <property type="entry name" value="Nitrous oxide reductase, N-terminal domain"/>
    <property type="match status" value="1"/>
</dbReference>
<evidence type="ECO:0000256" key="4">
    <source>
        <dbReference type="ARBA" id="ARBA00023277"/>
    </source>
</evidence>
<dbReference type="HAMAP" id="MF_01605">
    <property type="entry name" value="6P_gluconolactonase"/>
    <property type="match status" value="1"/>
</dbReference>
<proteinExistence type="inferred from homology"/>
<dbReference type="AlphaFoldDB" id="A0A089PV12"/>
<dbReference type="InterPro" id="IPR050282">
    <property type="entry name" value="Cycloisomerase_2"/>
</dbReference>
<comment type="similarity">
    <text evidence="1 5">Belongs to the cycloisomerase 2 family.</text>
</comment>
<evidence type="ECO:0000313" key="7">
    <source>
        <dbReference type="Proteomes" id="UP000029481"/>
    </source>
</evidence>
<dbReference type="InterPro" id="IPR019405">
    <property type="entry name" value="Lactonase_7-beta_prop"/>
</dbReference>
<keyword evidence="3 5" id="KW-0378">Hydrolase</keyword>
<reference evidence="6 7" key="1">
    <citation type="submission" date="2014-09" db="EMBL/GenBank/DDBJ databases">
        <title>Cedecea neteri SSMD04 Genome Sequencing.</title>
        <authorList>
            <person name="Tan J.-Y."/>
        </authorList>
    </citation>
    <scope>NUCLEOTIDE SEQUENCE [LARGE SCALE GENOMIC DNA]</scope>
    <source>
        <strain evidence="6 7">SSMD04</strain>
    </source>
</reference>
<keyword evidence="4 5" id="KW-0119">Carbohydrate metabolism</keyword>
<dbReference type="NCBIfam" id="NF008258">
    <property type="entry name" value="PRK11028.1"/>
    <property type="match status" value="1"/>
</dbReference>
<comment type="pathway">
    <text evidence="5">Carbohydrate degradation; pentose phosphate pathway; D-ribulose 5-phosphate from D-glucose 6-phosphate (oxidative stage): step 2/3.</text>
</comment>
<comment type="function">
    <text evidence="5">Catalyzes the hydrolysis of 6-phosphogluconolactone to 6-phosphogluconate.</text>
</comment>
<dbReference type="RefSeq" id="WP_038474503.1">
    <property type="nucleotide sequence ID" value="NZ_CP009451.1"/>
</dbReference>
<dbReference type="EC" id="3.1.1.31" evidence="5"/>
<dbReference type="Pfam" id="PF10282">
    <property type="entry name" value="Lactonase"/>
    <property type="match status" value="1"/>
</dbReference>
<evidence type="ECO:0000256" key="1">
    <source>
        <dbReference type="ARBA" id="ARBA00005564"/>
    </source>
</evidence>
<gene>
    <name evidence="5" type="primary">pgl</name>
    <name evidence="6" type="ORF">JT31_06030</name>
</gene>
<dbReference type="InterPro" id="IPR011045">
    <property type="entry name" value="N2O_reductase_N"/>
</dbReference>
<organism evidence="6 7">
    <name type="scientific">Cedecea neteri</name>
    <dbReference type="NCBI Taxonomy" id="158822"/>
    <lineage>
        <taxon>Bacteria</taxon>
        <taxon>Pseudomonadati</taxon>
        <taxon>Pseudomonadota</taxon>
        <taxon>Gammaproteobacteria</taxon>
        <taxon>Enterobacterales</taxon>
        <taxon>Enterobacteriaceae</taxon>
        <taxon>Cedecea</taxon>
    </lineage>
</organism>
<dbReference type="KEGG" id="cnt:JT31_06030"/>
<evidence type="ECO:0000256" key="2">
    <source>
        <dbReference type="ARBA" id="ARBA00022526"/>
    </source>
</evidence>
<dbReference type="GO" id="GO:0005829">
    <property type="term" value="C:cytosol"/>
    <property type="evidence" value="ECO:0007669"/>
    <property type="project" value="TreeGrafter"/>
</dbReference>
<dbReference type="EMBL" id="CP009451">
    <property type="protein sequence ID" value="AIR04192.1"/>
    <property type="molecule type" value="Genomic_DNA"/>
</dbReference>
<evidence type="ECO:0000256" key="5">
    <source>
        <dbReference type="HAMAP-Rule" id="MF_01605"/>
    </source>
</evidence>
<dbReference type="GO" id="GO:0009051">
    <property type="term" value="P:pentose-phosphate shunt, oxidative branch"/>
    <property type="evidence" value="ECO:0007669"/>
    <property type="project" value="UniProtKB-UniRule"/>
</dbReference>
<protein>
    <recommendedName>
        <fullName evidence="5">6-phosphogluconolactonase</fullName>
        <shortName evidence="5">6-P-gluconolactonase</shortName>
        <ecNumber evidence="5">3.1.1.31</ecNumber>
    </recommendedName>
</protein>
<dbReference type="OrthoDB" id="9790815at2"/>
<dbReference type="GO" id="GO:0017057">
    <property type="term" value="F:6-phosphogluconolactonase activity"/>
    <property type="evidence" value="ECO:0007669"/>
    <property type="project" value="UniProtKB-UniRule"/>
</dbReference>
<dbReference type="PANTHER" id="PTHR30344:SF1">
    <property type="entry name" value="6-PHOSPHOGLUCONOLACTONASE"/>
    <property type="match status" value="1"/>
</dbReference>
<dbReference type="GO" id="GO:0006006">
    <property type="term" value="P:glucose metabolic process"/>
    <property type="evidence" value="ECO:0007669"/>
    <property type="project" value="UniProtKB-KW"/>
</dbReference>
<keyword evidence="2 5" id="KW-0313">Glucose metabolism</keyword>
<comment type="catalytic activity">
    <reaction evidence="5">
        <text>6-phospho-D-glucono-1,5-lactone + H2O = 6-phospho-D-gluconate + H(+)</text>
        <dbReference type="Rhea" id="RHEA:12556"/>
        <dbReference type="ChEBI" id="CHEBI:15377"/>
        <dbReference type="ChEBI" id="CHEBI:15378"/>
        <dbReference type="ChEBI" id="CHEBI:57955"/>
        <dbReference type="ChEBI" id="CHEBI:58759"/>
        <dbReference type="EC" id="3.1.1.31"/>
    </reaction>
</comment>
<dbReference type="InterPro" id="IPR015943">
    <property type="entry name" value="WD40/YVTN_repeat-like_dom_sf"/>
</dbReference>
<dbReference type="Gene3D" id="2.130.10.10">
    <property type="entry name" value="YVTN repeat-like/Quinoprotein amine dehydrogenase"/>
    <property type="match status" value="1"/>
</dbReference>
<dbReference type="Proteomes" id="UP000029481">
    <property type="component" value="Chromosome"/>
</dbReference>
<dbReference type="FunFam" id="2.130.10.10:FF:000051">
    <property type="entry name" value="6-phosphogluconolactonase"/>
    <property type="match status" value="1"/>
</dbReference>
<evidence type="ECO:0000313" key="6">
    <source>
        <dbReference type="EMBL" id="AIR04192.1"/>
    </source>
</evidence>
<keyword evidence="7" id="KW-1185">Reference proteome</keyword>
<accession>A0A089PV12</accession>
<evidence type="ECO:0000256" key="3">
    <source>
        <dbReference type="ARBA" id="ARBA00022801"/>
    </source>
</evidence>
<sequence length="332" mass="36222">MKQTVYTASPESQQIHVWTLHASGEMTLVQVVDAPGQVQPMVISPDKRFLYVGVRPEFRVIAYRITPDDGSLTEAGVAPLPGSPTHISTDRKGRFLFSASYNAANVAVISLENDGLPGETVDVVDGLDGCHSANISPDNRTLWTPALKQDRICLFTLSDDGKLVAQTPADVTTVEGAGPRHMAFHPNQQYAYCVNELNSTVDVWELRDPHGKIECVQTLDFMPPGFSGTRWAADIHITPDGRHLYACDRTASIITAFSVSEDGSVLNIEGYQPTEEQPRGFNVDHSGKYLVAVGQKSHHAAVYKINGEQGLLEEKGRYAVGQGPMWVAILAH</sequence>
<name>A0A089PV12_9ENTR</name>
<dbReference type="PANTHER" id="PTHR30344">
    <property type="entry name" value="6-PHOSPHOGLUCONOLACTONASE-RELATED"/>
    <property type="match status" value="1"/>
</dbReference>
<dbReference type="UniPathway" id="UPA00115">
    <property type="reaction ID" value="UER00409"/>
</dbReference>